<reference evidence="2" key="1">
    <citation type="submission" date="2020-07" db="EMBL/GenBank/DDBJ databases">
        <title>Draft Genome Sequence of a Deep-Sea Yeast, Naganishia (Cryptococcus) liquefaciens strain N6.</title>
        <authorList>
            <person name="Han Y.W."/>
            <person name="Kajitani R."/>
            <person name="Morimoto H."/>
            <person name="Parhat M."/>
            <person name="Tsubouchi H."/>
            <person name="Bakenova O."/>
            <person name="Ogata M."/>
            <person name="Argunhan B."/>
            <person name="Aoki R."/>
            <person name="Kajiwara S."/>
            <person name="Itoh T."/>
            <person name="Iwasaki H."/>
        </authorList>
    </citation>
    <scope>NUCLEOTIDE SEQUENCE</scope>
    <source>
        <strain evidence="2">N6</strain>
    </source>
</reference>
<evidence type="ECO:0000313" key="2">
    <source>
        <dbReference type="EMBL" id="GHJ85066.1"/>
    </source>
</evidence>
<accession>A0A8H3TPN9</accession>
<organism evidence="2 3">
    <name type="scientific">Naganishia liquefaciens</name>
    <dbReference type="NCBI Taxonomy" id="104408"/>
    <lineage>
        <taxon>Eukaryota</taxon>
        <taxon>Fungi</taxon>
        <taxon>Dikarya</taxon>
        <taxon>Basidiomycota</taxon>
        <taxon>Agaricomycotina</taxon>
        <taxon>Tremellomycetes</taxon>
        <taxon>Filobasidiales</taxon>
        <taxon>Filobasidiaceae</taxon>
        <taxon>Naganishia</taxon>
    </lineage>
</organism>
<dbReference type="Proteomes" id="UP000620104">
    <property type="component" value="Unassembled WGS sequence"/>
</dbReference>
<sequence length="152" mass="16863">MSGNAAMLKQVVNPTYAPITHPATPFGTFEAFYPFYLGEHSNRVNRIFHLVGTSVALTCHARVVAALVSYLLRRQTSVQVGPEVGKVLNRLALSAGEAGKVFLTGIIGAYTCAWIGHFFVEKNRPATFKYPLFSLRGDFRMLWEVLSLQRSL</sequence>
<dbReference type="PANTHER" id="PTHR34205:SF2">
    <property type="entry name" value="DUF962 DOMAIN-CONTAINING PROTEIN"/>
    <property type="match status" value="1"/>
</dbReference>
<dbReference type="AlphaFoldDB" id="A0A8H3TPN9"/>
<name>A0A8H3TPN9_9TREE</name>
<proteinExistence type="predicted"/>
<dbReference type="OrthoDB" id="5511466at2759"/>
<dbReference type="PANTHER" id="PTHR34205">
    <property type="entry name" value="TRANSMEMBRANE PROTEIN"/>
    <property type="match status" value="1"/>
</dbReference>
<gene>
    <name evidence="2" type="ORF">NliqN6_1468</name>
</gene>
<evidence type="ECO:0000313" key="3">
    <source>
        <dbReference type="Proteomes" id="UP000620104"/>
    </source>
</evidence>
<keyword evidence="1" id="KW-0812">Transmembrane</keyword>
<dbReference type="EMBL" id="BLZA01000010">
    <property type="protein sequence ID" value="GHJ85066.1"/>
    <property type="molecule type" value="Genomic_DNA"/>
</dbReference>
<evidence type="ECO:0008006" key="4">
    <source>
        <dbReference type="Google" id="ProtNLM"/>
    </source>
</evidence>
<evidence type="ECO:0000256" key="1">
    <source>
        <dbReference type="SAM" id="Phobius"/>
    </source>
</evidence>
<dbReference type="InterPro" id="IPR009305">
    <property type="entry name" value="Mpo1-like"/>
</dbReference>
<protein>
    <recommendedName>
        <fullName evidence="4">DUF962 domain-containing protein</fullName>
    </recommendedName>
</protein>
<keyword evidence="1" id="KW-1133">Transmembrane helix</keyword>
<feature type="transmembrane region" description="Helical" evidence="1">
    <location>
        <begin position="101"/>
        <end position="120"/>
    </location>
</feature>
<keyword evidence="3" id="KW-1185">Reference proteome</keyword>
<dbReference type="Pfam" id="PF06127">
    <property type="entry name" value="Mpo1-like"/>
    <property type="match status" value="1"/>
</dbReference>
<feature type="transmembrane region" description="Helical" evidence="1">
    <location>
        <begin position="47"/>
        <end position="72"/>
    </location>
</feature>
<keyword evidence="1" id="KW-0472">Membrane</keyword>
<comment type="caution">
    <text evidence="2">The sequence shown here is derived from an EMBL/GenBank/DDBJ whole genome shotgun (WGS) entry which is preliminary data.</text>
</comment>